<sequence>MNLSKRSPLLRNNVSTGFDSSVGSLGEEIQRQDLETIEGGSTLGCVLGVIGIYTATQSIATQVFGCGAVLTTSAECSRTGNPC</sequence>
<keyword evidence="2" id="KW-1185">Reference proteome</keyword>
<protein>
    <submittedName>
        <fullName evidence="1">Uncharacterized protein</fullName>
    </submittedName>
</protein>
<dbReference type="NCBIfam" id="NF000539">
    <property type="entry name" value="plantaricin"/>
    <property type="match status" value="1"/>
</dbReference>
<evidence type="ECO:0000313" key="1">
    <source>
        <dbReference type="EMBL" id="RCX19463.1"/>
    </source>
</evidence>
<evidence type="ECO:0000313" key="2">
    <source>
        <dbReference type="Proteomes" id="UP000253034"/>
    </source>
</evidence>
<dbReference type="AlphaFoldDB" id="A0A369BD47"/>
<proteinExistence type="predicted"/>
<gene>
    <name evidence="1" type="ORF">DFR58_103210</name>
</gene>
<name>A0A369BD47_9FIRM</name>
<dbReference type="Proteomes" id="UP000253034">
    <property type="component" value="Unassembled WGS sequence"/>
</dbReference>
<comment type="caution">
    <text evidence="1">The sequence shown here is derived from an EMBL/GenBank/DDBJ whole genome shotgun (WGS) entry which is preliminary data.</text>
</comment>
<accession>A0A369BD47</accession>
<organism evidence="1 2">
    <name type="scientific">Anaerobacterium chartisolvens</name>
    <dbReference type="NCBI Taxonomy" id="1297424"/>
    <lineage>
        <taxon>Bacteria</taxon>
        <taxon>Bacillati</taxon>
        <taxon>Bacillota</taxon>
        <taxon>Clostridia</taxon>
        <taxon>Eubacteriales</taxon>
        <taxon>Oscillospiraceae</taxon>
        <taxon>Anaerobacterium</taxon>
    </lineage>
</organism>
<reference evidence="1 2" key="1">
    <citation type="submission" date="2018-07" db="EMBL/GenBank/DDBJ databases">
        <title>Genomic Encyclopedia of Type Strains, Phase IV (KMG-IV): sequencing the most valuable type-strain genomes for metagenomic binning, comparative biology and taxonomic classification.</title>
        <authorList>
            <person name="Goeker M."/>
        </authorList>
    </citation>
    <scope>NUCLEOTIDE SEQUENCE [LARGE SCALE GENOMIC DNA]</scope>
    <source>
        <strain evidence="1 2">DSM 27016</strain>
    </source>
</reference>
<dbReference type="EMBL" id="QPJT01000003">
    <property type="protein sequence ID" value="RCX19463.1"/>
    <property type="molecule type" value="Genomic_DNA"/>
</dbReference>
<dbReference type="RefSeq" id="WP_114296517.1">
    <property type="nucleotide sequence ID" value="NZ_QPJT01000003.1"/>
</dbReference>